<sequence length="537" mass="55227">MKQTSTHQGFLATRRGFQHELVVMLLCFAGFLFLPQEAWAQCDTPLTYTKQDPGCGQEAGSITITGPAGSSVRYSIDGVNYANTTGAFTDVEPATYNVTYGVIDTNGDLVCTSAPQVVTINLPPPTPATPTVVITQPTCQLATGTLQVTAPTGVAYSIDGTDYTNTTGVFTGLTEGSYSVTARNSNGCTSGIYTAVINAQPQTPPAPTATVSQQPTCTLATGTITISAPTGTGLEFNVNDGPFQTSTTFSGLDPDNYNVRVRNADGCISEPTQLTVNPQPLTPAPPTVDILQPTCLIATATLTVSTPTGVAYSINGTDYTNTNGVFTGVAPGTYSVTARNSDGCTSGATTATVNAQPQTPPAPTATVSQQPTCTLATGTITISAPTGAGLEYNVNGGAYQSSTTFSGLEPNIYNIRVRNADGCISEPTQLTVNPQPLTPAAPVAQSPQIFCSATNPTVANLVATGNNLKWYNVATGGTALASGTALVTGNYYVSQTSAEGCESARTLVSVTVNTTPAAPTAASPQIFAQLLTQQLLI</sequence>
<protein>
    <recommendedName>
        <fullName evidence="1">Ig-like domain-containing protein</fullName>
    </recommendedName>
</protein>
<gene>
    <name evidence="2" type="ORF">ADICEAN_00142</name>
</gene>
<feature type="domain" description="Ig-like" evidence="1">
    <location>
        <begin position="439"/>
        <end position="513"/>
    </location>
</feature>
<dbReference type="AlphaFoldDB" id="M7NSM2"/>
<proteinExistence type="predicted"/>
<dbReference type="STRING" id="1279009.ADICEAN_00142"/>
<dbReference type="eggNOG" id="COG1520">
    <property type="taxonomic scope" value="Bacteria"/>
</dbReference>
<dbReference type="OrthoDB" id="7794186at2"/>
<dbReference type="Pfam" id="PF19081">
    <property type="entry name" value="Ig_7"/>
    <property type="match status" value="1"/>
</dbReference>
<reference evidence="2 3" key="1">
    <citation type="journal article" date="2013" name="Genome Announc.">
        <title>Draft Genome Sequence of Cesiribacter andamanensis Strain AMV16T, Isolated from a Soil Sample from a Mud Volcano in the Andaman Islands, India.</title>
        <authorList>
            <person name="Shivaji S."/>
            <person name="Ara S."/>
            <person name="Begum Z."/>
            <person name="Srinivas T.N."/>
            <person name="Singh A."/>
            <person name="Kumar Pinnaka A."/>
        </authorList>
    </citation>
    <scope>NUCLEOTIDE SEQUENCE [LARGE SCALE GENOMIC DNA]</scope>
    <source>
        <strain evidence="2 3">AMV16</strain>
    </source>
</reference>
<comment type="caution">
    <text evidence="2">The sequence shown here is derived from an EMBL/GenBank/DDBJ whole genome shotgun (WGS) entry which is preliminary data.</text>
</comment>
<dbReference type="Proteomes" id="UP000011910">
    <property type="component" value="Unassembled WGS sequence"/>
</dbReference>
<dbReference type="InterPro" id="IPR044023">
    <property type="entry name" value="Ig_7"/>
</dbReference>
<name>M7NSM2_9BACT</name>
<dbReference type="RefSeq" id="WP_009193555.1">
    <property type="nucleotide sequence ID" value="NZ_AODQ01000002.1"/>
</dbReference>
<dbReference type="EMBL" id="AODQ01000002">
    <property type="protein sequence ID" value="EMR04690.1"/>
    <property type="molecule type" value="Genomic_DNA"/>
</dbReference>
<dbReference type="PATRIC" id="fig|1279009.4.peg.148"/>
<evidence type="ECO:0000313" key="2">
    <source>
        <dbReference type="EMBL" id="EMR04690.1"/>
    </source>
</evidence>
<evidence type="ECO:0000313" key="3">
    <source>
        <dbReference type="Proteomes" id="UP000011910"/>
    </source>
</evidence>
<keyword evidence="3" id="KW-1185">Reference proteome</keyword>
<organism evidence="2 3">
    <name type="scientific">Cesiribacter andamanensis AMV16</name>
    <dbReference type="NCBI Taxonomy" id="1279009"/>
    <lineage>
        <taxon>Bacteria</taxon>
        <taxon>Pseudomonadati</taxon>
        <taxon>Bacteroidota</taxon>
        <taxon>Cytophagia</taxon>
        <taxon>Cytophagales</taxon>
        <taxon>Cesiribacteraceae</taxon>
        <taxon>Cesiribacter</taxon>
    </lineage>
</organism>
<accession>M7NSM2</accession>
<evidence type="ECO:0000259" key="1">
    <source>
        <dbReference type="Pfam" id="PF19081"/>
    </source>
</evidence>